<dbReference type="NCBIfam" id="NF041131">
    <property type="entry name" value="RicT_YaaT_fam"/>
    <property type="match status" value="1"/>
</dbReference>
<evidence type="ECO:0000259" key="1">
    <source>
        <dbReference type="PROSITE" id="PS51411"/>
    </source>
</evidence>
<evidence type="ECO:0000313" key="2">
    <source>
        <dbReference type="EMBL" id="BAL54587.1"/>
    </source>
</evidence>
<dbReference type="EMBL" id="AP011694">
    <property type="protein sequence ID" value="BAL54587.1"/>
    <property type="molecule type" value="Genomic_DNA"/>
</dbReference>
<dbReference type="PANTHER" id="PTHR43830">
    <property type="entry name" value="PROTEIN PSP1"/>
    <property type="match status" value="1"/>
</dbReference>
<feature type="domain" description="PSP1 C-terminal" evidence="1">
    <location>
        <begin position="58"/>
        <end position="143"/>
    </location>
</feature>
<reference evidence="2" key="2">
    <citation type="journal article" date="2012" name="PLoS ONE">
        <title>A Deeply Branching Thermophilic Bacterium with an Ancient Acetyl-CoA Pathway Dominates a Subsurface Ecosystem.</title>
        <authorList>
            <person name="Takami H."/>
            <person name="Noguchi H."/>
            <person name="Takaki Y."/>
            <person name="Uchiyama I."/>
            <person name="Toyoda A."/>
            <person name="Nishi S."/>
            <person name="Chee G.-J."/>
            <person name="Arai W."/>
            <person name="Nunoura T."/>
            <person name="Itoh T."/>
            <person name="Hattori M."/>
            <person name="Takai K."/>
        </authorList>
    </citation>
    <scope>NUCLEOTIDE SEQUENCE</scope>
</reference>
<dbReference type="PROSITE" id="PS51411">
    <property type="entry name" value="PSP1_C"/>
    <property type="match status" value="1"/>
</dbReference>
<organism evidence="2">
    <name type="scientific">uncultured prokaryote</name>
    <dbReference type="NCBI Taxonomy" id="198431"/>
    <lineage>
        <taxon>unclassified sequences</taxon>
        <taxon>environmental samples</taxon>
    </lineage>
</organism>
<gene>
    <name evidence="2" type="ORF">HGMM_F17C12C04</name>
</gene>
<proteinExistence type="predicted"/>
<protein>
    <submittedName>
        <fullName evidence="2">PSP1 C-terminal conserved region</fullName>
    </submittedName>
</protein>
<name>H5SEK1_9ZZZZ</name>
<sequence>MRLYKVRFKRAGKLYDVDPGELDLKLGERVIVEGERGVGVATVVMGPYEVENPPEGVKPVIRKALPEEIECSIERRQKELEAFRFCLQRIEERGLPMKLIKVEELIDGSKIIFYFTAEGRIDFRELVKDLAARYRTRIEMRQIGVRDEVKMLGAIGPCGRETCCSTFLYDFEPISVRIAKEQNIILNPSRLSGICGRLMCCLIYEYEAASNNEQPCRSFPQCDKFCPYVKGEVEFDVDEEIIRRAEEIEFDTD</sequence>
<dbReference type="Pfam" id="PF04468">
    <property type="entry name" value="PSP1"/>
    <property type="match status" value="1"/>
</dbReference>
<dbReference type="InterPro" id="IPR047767">
    <property type="entry name" value="PSP1-like"/>
</dbReference>
<dbReference type="PANTHER" id="PTHR43830:SF3">
    <property type="entry name" value="PROTEIN PSP1"/>
    <property type="match status" value="1"/>
</dbReference>
<accession>H5SEK1</accession>
<dbReference type="AlphaFoldDB" id="H5SEK1"/>
<dbReference type="InterPro" id="IPR007557">
    <property type="entry name" value="PSP1_C"/>
</dbReference>
<reference evidence="2" key="1">
    <citation type="journal article" date="2005" name="Environ. Microbiol.">
        <title>Genetic and functional properties of uncultivated thermophilic crenarchaeotes from a subsurface gold mine as revealed by analysis of genome fragments.</title>
        <authorList>
            <person name="Nunoura T."/>
            <person name="Hirayama H."/>
            <person name="Takami H."/>
            <person name="Oida H."/>
            <person name="Nishi S."/>
            <person name="Shimamura S."/>
            <person name="Suzuki Y."/>
            <person name="Inagaki F."/>
            <person name="Takai K."/>
            <person name="Nealson K.H."/>
            <person name="Horikoshi K."/>
        </authorList>
    </citation>
    <scope>NUCLEOTIDE SEQUENCE</scope>
</reference>